<accession>A0ABD4Q4A6</accession>
<feature type="non-terminal residue" evidence="1">
    <location>
        <position position="113"/>
    </location>
</feature>
<dbReference type="EMBL" id="JAGIZI010000121">
    <property type="protein sequence ID" value="MBP0685449.1"/>
    <property type="molecule type" value="Genomic_DNA"/>
</dbReference>
<gene>
    <name evidence="1" type="ORF">J8J21_20615</name>
</gene>
<comment type="caution">
    <text evidence="1">The sequence shown here is derived from an EMBL/GenBank/DDBJ whole genome shotgun (WGS) entry which is preliminary data.</text>
</comment>
<evidence type="ECO:0000313" key="2">
    <source>
        <dbReference type="Proteomes" id="UP000671119"/>
    </source>
</evidence>
<name>A0ABD4Q4A6_MYCTX</name>
<evidence type="ECO:0008006" key="3">
    <source>
        <dbReference type="Google" id="ProtNLM"/>
    </source>
</evidence>
<dbReference type="Proteomes" id="UP000671119">
    <property type="component" value="Unassembled WGS sequence"/>
</dbReference>
<dbReference type="AlphaFoldDB" id="A0ABD4Q4A6"/>
<feature type="non-terminal residue" evidence="1">
    <location>
        <position position="1"/>
    </location>
</feature>
<organism evidence="1 2">
    <name type="scientific">Mycobacterium tuberculosis</name>
    <dbReference type="NCBI Taxonomy" id="1773"/>
    <lineage>
        <taxon>Bacteria</taxon>
        <taxon>Bacillati</taxon>
        <taxon>Actinomycetota</taxon>
        <taxon>Actinomycetes</taxon>
        <taxon>Mycobacteriales</taxon>
        <taxon>Mycobacteriaceae</taxon>
        <taxon>Mycobacterium</taxon>
        <taxon>Mycobacterium tuberculosis complex</taxon>
    </lineage>
</organism>
<sequence>DLGAARERRRQLQRHSIFNDKKFWEDIMRLKAPLIAGLFSCVALVGCTGSDNKDTVASQGTFGGVAKDLNTQASQPSDTISQAVQVKQAQGDADIAALRVTLGEVQQTLKTLE</sequence>
<proteinExistence type="predicted"/>
<reference evidence="1 2" key="1">
    <citation type="submission" date="2021-03" db="EMBL/GenBank/DDBJ databases">
        <title>Whole Genome Sequencing of Mycobacterium tuberculosis clinical isolates from Arunachal Pradesh, India.</title>
        <authorList>
            <person name="Singh S."/>
            <person name="Mudliar S.R."/>
            <person name="Kulsum U."/>
            <person name="Rufai S.B."/>
            <person name="Singh P.K."/>
            <person name="Umpo M."/>
            <person name="Nyori M."/>
        </authorList>
    </citation>
    <scope>NUCLEOTIDE SEQUENCE [LARGE SCALE GENOMIC DNA]</scope>
    <source>
        <strain evidence="1 2">OMICS/BPL/0142/20/SP</strain>
    </source>
</reference>
<protein>
    <recommendedName>
        <fullName evidence="3">Murein lipoprotein</fullName>
    </recommendedName>
</protein>
<evidence type="ECO:0000313" key="1">
    <source>
        <dbReference type="EMBL" id="MBP0685449.1"/>
    </source>
</evidence>